<keyword evidence="2 10" id="KW-0645">Protease</keyword>
<evidence type="ECO:0000256" key="2">
    <source>
        <dbReference type="ARBA" id="ARBA00022670"/>
    </source>
</evidence>
<evidence type="ECO:0000259" key="14">
    <source>
        <dbReference type="PROSITE" id="PS51767"/>
    </source>
</evidence>
<evidence type="ECO:0000256" key="6">
    <source>
        <dbReference type="ARBA" id="ARBA00023180"/>
    </source>
</evidence>
<keyword evidence="3 10" id="KW-0064">Aspartyl protease</keyword>
<dbReference type="PROSITE" id="PS00141">
    <property type="entry name" value="ASP_PROTEASE"/>
    <property type="match status" value="2"/>
</dbReference>
<dbReference type="PANTHER" id="PTHR47966:SF40">
    <property type="entry name" value="ASPARTIC PROTEASE 3"/>
    <property type="match status" value="1"/>
</dbReference>
<evidence type="ECO:0000256" key="4">
    <source>
        <dbReference type="ARBA" id="ARBA00022801"/>
    </source>
</evidence>
<name>A0A914EHC9_9BILA</name>
<protein>
    <submittedName>
        <fullName evidence="16">Peptidase A1 domain-containing protein</fullName>
    </submittedName>
</protein>
<keyword evidence="4 10" id="KW-0378">Hydrolase</keyword>
<evidence type="ECO:0000256" key="1">
    <source>
        <dbReference type="ARBA" id="ARBA00007447"/>
    </source>
</evidence>
<dbReference type="InterPro" id="IPR003582">
    <property type="entry name" value="ShKT_dom"/>
</dbReference>
<evidence type="ECO:0000256" key="5">
    <source>
        <dbReference type="ARBA" id="ARBA00023157"/>
    </source>
</evidence>
<dbReference type="GO" id="GO:0006508">
    <property type="term" value="P:proteolysis"/>
    <property type="evidence" value="ECO:0007669"/>
    <property type="project" value="UniProtKB-KW"/>
</dbReference>
<dbReference type="InterPro" id="IPR033121">
    <property type="entry name" value="PEPTIDASE_A1"/>
</dbReference>
<evidence type="ECO:0000256" key="8">
    <source>
        <dbReference type="PIRSR" id="PIRSR601461-2"/>
    </source>
</evidence>
<keyword evidence="5 8" id="KW-1015">Disulfide bond</keyword>
<dbReference type="FunFam" id="2.40.70.10:FF:000002">
    <property type="entry name" value="Vacuolar aspartic proteinase"/>
    <property type="match status" value="1"/>
</dbReference>
<proteinExistence type="inferred from homology"/>
<dbReference type="FunFam" id="2.40.70.10:FF:000008">
    <property type="entry name" value="Cathepsin D"/>
    <property type="match status" value="1"/>
</dbReference>
<evidence type="ECO:0000256" key="12">
    <source>
        <dbReference type="SAM" id="SignalP"/>
    </source>
</evidence>
<evidence type="ECO:0000256" key="10">
    <source>
        <dbReference type="RuleBase" id="RU000454"/>
    </source>
</evidence>
<comment type="caution">
    <text evidence="9">Lacks conserved residue(s) required for the propagation of feature annotation.</text>
</comment>
<dbReference type="Proteomes" id="UP000887540">
    <property type="component" value="Unplaced"/>
</dbReference>
<evidence type="ECO:0000256" key="3">
    <source>
        <dbReference type="ARBA" id="ARBA00022750"/>
    </source>
</evidence>
<dbReference type="SUPFAM" id="SSF50630">
    <property type="entry name" value="Acid proteases"/>
    <property type="match status" value="1"/>
</dbReference>
<feature type="region of interest" description="Disordered" evidence="11">
    <location>
        <begin position="384"/>
        <end position="410"/>
    </location>
</feature>
<feature type="active site" evidence="7">
    <location>
        <position position="276"/>
    </location>
</feature>
<dbReference type="PANTHER" id="PTHR47966">
    <property type="entry name" value="BETA-SITE APP-CLEAVING ENZYME, ISOFORM A-RELATED"/>
    <property type="match status" value="1"/>
</dbReference>
<dbReference type="GO" id="GO:0004190">
    <property type="term" value="F:aspartic-type endopeptidase activity"/>
    <property type="evidence" value="ECO:0007669"/>
    <property type="project" value="UniProtKB-KW"/>
</dbReference>
<feature type="signal peptide" evidence="12">
    <location>
        <begin position="1"/>
        <end position="18"/>
    </location>
</feature>
<dbReference type="InterPro" id="IPR001461">
    <property type="entry name" value="Aspartic_peptidase_A1"/>
</dbReference>
<dbReference type="InterPro" id="IPR021109">
    <property type="entry name" value="Peptidase_aspartic_dom_sf"/>
</dbReference>
<dbReference type="Gene3D" id="2.40.70.10">
    <property type="entry name" value="Acid Proteases"/>
    <property type="match status" value="2"/>
</dbReference>
<feature type="active site" evidence="7">
    <location>
        <position position="87"/>
    </location>
</feature>
<evidence type="ECO:0000256" key="7">
    <source>
        <dbReference type="PIRSR" id="PIRSR601461-1"/>
    </source>
</evidence>
<evidence type="ECO:0000256" key="9">
    <source>
        <dbReference type="PROSITE-ProRule" id="PRU01005"/>
    </source>
</evidence>
<keyword evidence="6" id="KW-0325">Glycoprotein</keyword>
<evidence type="ECO:0000313" key="16">
    <source>
        <dbReference type="WBParaSite" id="ACRNAN_scaffold8361.g25328.t1"/>
    </source>
</evidence>
<evidence type="ECO:0000259" key="13">
    <source>
        <dbReference type="PROSITE" id="PS51670"/>
    </source>
</evidence>
<dbReference type="PROSITE" id="PS51767">
    <property type="entry name" value="PEPTIDASE_A1"/>
    <property type="match status" value="1"/>
</dbReference>
<evidence type="ECO:0000313" key="15">
    <source>
        <dbReference type="Proteomes" id="UP000887540"/>
    </source>
</evidence>
<keyword evidence="12" id="KW-0732">Signal</keyword>
<dbReference type="AlphaFoldDB" id="A0A914EHC9"/>
<feature type="domain" description="ShKT" evidence="13">
    <location>
        <begin position="417"/>
        <end position="452"/>
    </location>
</feature>
<dbReference type="Pfam" id="PF00026">
    <property type="entry name" value="Asp"/>
    <property type="match status" value="1"/>
</dbReference>
<keyword evidence="15" id="KW-1185">Reference proteome</keyword>
<feature type="domain" description="Peptidase A1" evidence="14">
    <location>
        <begin position="69"/>
        <end position="383"/>
    </location>
</feature>
<feature type="disulfide bond" evidence="8">
    <location>
        <begin position="100"/>
        <end position="105"/>
    </location>
</feature>
<evidence type="ECO:0000256" key="11">
    <source>
        <dbReference type="SAM" id="MobiDB-lite"/>
    </source>
</evidence>
<organism evidence="15 16">
    <name type="scientific">Acrobeloides nanus</name>
    <dbReference type="NCBI Taxonomy" id="290746"/>
    <lineage>
        <taxon>Eukaryota</taxon>
        <taxon>Metazoa</taxon>
        <taxon>Ecdysozoa</taxon>
        <taxon>Nematoda</taxon>
        <taxon>Chromadorea</taxon>
        <taxon>Rhabditida</taxon>
        <taxon>Tylenchina</taxon>
        <taxon>Cephalobomorpha</taxon>
        <taxon>Cephaloboidea</taxon>
        <taxon>Cephalobidae</taxon>
        <taxon>Acrobeloides</taxon>
    </lineage>
</organism>
<dbReference type="GO" id="GO:0005764">
    <property type="term" value="C:lysosome"/>
    <property type="evidence" value="ECO:0007669"/>
    <property type="project" value="TreeGrafter"/>
</dbReference>
<dbReference type="Pfam" id="PF01549">
    <property type="entry name" value="ShK"/>
    <property type="match status" value="1"/>
</dbReference>
<feature type="disulfide bond" evidence="8">
    <location>
        <begin position="310"/>
        <end position="347"/>
    </location>
</feature>
<feature type="compositionally biased region" description="Pro residues" evidence="11">
    <location>
        <begin position="401"/>
        <end position="410"/>
    </location>
</feature>
<accession>A0A914EHC9</accession>
<dbReference type="PRINTS" id="PR00792">
    <property type="entry name" value="PEPSIN"/>
</dbReference>
<sequence>MLFQAGLVLVFLFAEVDAFHRIPIAGRNITRNHYNHSLIAKVLHAKFISKAATSGLDEILTAYDVGSYYAGPITIGTPAQTFQVVFDTGSSNLWVPCSSCPSSSCGSLRRFTCSSSSTCASSTQSFSIQYGDGSTTKGTVERDVVCFIGANNRGCTSNQQGFACISSASGLQGSQNDGLLGMAWDSISVDSIAQPIDQIFQNTALCPQALFTFWMNPNTNVQSGGGEMTLCYIDSTRYTGSITYIPLSATDYWRINLGSVSLGGSSVSGQATAIVDTGTSLIAAAPAAASSIMSKIGAQSMGDGTYEVSCSRLSSLPILTFVISGVSFSLPASSYIIEYYNGNQYICMVGIMASGDNMWILGDVFIRKYYTVFDHTNRRVGFAPATSTPANTSGGGGSAPAPAPAPAPQPAPAPSNCVDNANCATWVANGFCTNSFYVGYYQTYCPHRCGYC</sequence>
<dbReference type="Gene3D" id="1.10.10.1940">
    <property type="match status" value="1"/>
</dbReference>
<reference evidence="16" key="1">
    <citation type="submission" date="2022-11" db="UniProtKB">
        <authorList>
            <consortium name="WormBaseParasite"/>
        </authorList>
    </citation>
    <scope>IDENTIFICATION</scope>
</reference>
<dbReference type="WBParaSite" id="ACRNAN_scaffold8361.g25328.t1">
    <property type="protein sequence ID" value="ACRNAN_scaffold8361.g25328.t1"/>
    <property type="gene ID" value="ACRNAN_scaffold8361.g25328"/>
</dbReference>
<dbReference type="PROSITE" id="PS51670">
    <property type="entry name" value="SHKT"/>
    <property type="match status" value="1"/>
</dbReference>
<dbReference type="InterPro" id="IPR001969">
    <property type="entry name" value="Aspartic_peptidase_AS"/>
</dbReference>
<comment type="similarity">
    <text evidence="1 10">Belongs to the peptidase A1 family.</text>
</comment>
<feature type="chain" id="PRO_5037962134" evidence="12">
    <location>
        <begin position="19"/>
        <end position="452"/>
    </location>
</feature>